<accession>A0A6N6MIH7</accession>
<organism evidence="1 2">
    <name type="scientific">Methylobacterium planeticum</name>
    <dbReference type="NCBI Taxonomy" id="2615211"/>
    <lineage>
        <taxon>Bacteria</taxon>
        <taxon>Pseudomonadati</taxon>
        <taxon>Pseudomonadota</taxon>
        <taxon>Alphaproteobacteria</taxon>
        <taxon>Hyphomicrobiales</taxon>
        <taxon>Methylobacteriaceae</taxon>
        <taxon>Methylobacterium</taxon>
    </lineage>
</organism>
<evidence type="ECO:0000313" key="1">
    <source>
        <dbReference type="EMBL" id="KAB1068595.1"/>
    </source>
</evidence>
<protein>
    <submittedName>
        <fullName evidence="1">Uncharacterized protein</fullName>
    </submittedName>
</protein>
<sequence length="119" mass="12930">MPGEIAAMSDHSDLEKLRRLGLVRRTADGAEAVKVTAQYRGAPVSRDRQAWKAEMEAWQKGLDGKLAKHGAEIVPNSLSLSAQTVEAVVPTMQLDAITNELKGEDVRVDIVVPRQVLGD</sequence>
<evidence type="ECO:0000313" key="2">
    <source>
        <dbReference type="Proteomes" id="UP000441523"/>
    </source>
</evidence>
<dbReference type="EMBL" id="VZZJ01000048">
    <property type="protein sequence ID" value="KAB1068595.1"/>
    <property type="molecule type" value="Genomic_DNA"/>
</dbReference>
<name>A0A6N6MIH7_9HYPH</name>
<comment type="caution">
    <text evidence="1">The sequence shown here is derived from an EMBL/GenBank/DDBJ whole genome shotgun (WGS) entry which is preliminary data.</text>
</comment>
<dbReference type="AlphaFoldDB" id="A0A6N6MIH7"/>
<reference evidence="1 2" key="1">
    <citation type="submission" date="2019-09" db="EMBL/GenBank/DDBJ databases">
        <title>YIM 132548 draft genome.</title>
        <authorList>
            <person name="Jiang L."/>
        </authorList>
    </citation>
    <scope>NUCLEOTIDE SEQUENCE [LARGE SCALE GENOMIC DNA]</scope>
    <source>
        <strain evidence="1 2">YIM 132548</strain>
    </source>
</reference>
<dbReference type="Proteomes" id="UP000441523">
    <property type="component" value="Unassembled WGS sequence"/>
</dbReference>
<keyword evidence="2" id="KW-1185">Reference proteome</keyword>
<dbReference type="RefSeq" id="WP_150966918.1">
    <property type="nucleotide sequence ID" value="NZ_VZZJ01000048.1"/>
</dbReference>
<proteinExistence type="predicted"/>
<gene>
    <name evidence="1" type="ORF">F6X51_26555</name>
</gene>